<keyword evidence="3" id="KW-1185">Reference proteome</keyword>
<reference evidence="2 3" key="1">
    <citation type="submission" date="2009-06" db="EMBL/GenBank/DDBJ databases">
        <title>The draft genome of Clostridium carboxidivorans P7.</title>
        <authorList>
            <consortium name="US DOE Joint Genome Institute (JGI-PGF)"/>
            <person name="Lucas S."/>
            <person name="Copeland A."/>
            <person name="Lapidus A."/>
            <person name="Glavina del Rio T."/>
            <person name="Tice H."/>
            <person name="Bruce D."/>
            <person name="Goodwin L."/>
            <person name="Pitluck S."/>
            <person name="Larimer F."/>
            <person name="Land M.L."/>
            <person name="Hauser L."/>
            <person name="Hemme C.L."/>
        </authorList>
    </citation>
    <scope>NUCLEOTIDE SEQUENCE [LARGE SCALE GENOMIC DNA]</scope>
    <source>
        <strain evidence="2 3">P7</strain>
    </source>
</reference>
<dbReference type="AlphaFoldDB" id="C6PT90"/>
<dbReference type="PATRIC" id="fig|536227.13.peg.1373"/>
<comment type="caution">
    <text evidence="2">The sequence shown here is derived from an EMBL/GenBank/DDBJ whole genome shotgun (WGS) entry which is preliminary data.</text>
</comment>
<protein>
    <submittedName>
        <fullName evidence="2">Uncharacterized protein</fullName>
    </submittedName>
</protein>
<dbReference type="STRING" id="536227.Ccar_06510"/>
<organism evidence="2 3">
    <name type="scientific">Clostridium carboxidivorans P7</name>
    <dbReference type="NCBI Taxonomy" id="536227"/>
    <lineage>
        <taxon>Bacteria</taxon>
        <taxon>Bacillati</taxon>
        <taxon>Bacillota</taxon>
        <taxon>Clostridia</taxon>
        <taxon>Eubacteriales</taxon>
        <taxon>Clostridiaceae</taxon>
        <taxon>Clostridium</taxon>
    </lineage>
</organism>
<evidence type="ECO:0000313" key="3">
    <source>
        <dbReference type="Proteomes" id="UP000004198"/>
    </source>
</evidence>
<keyword evidence="1" id="KW-0472">Membrane</keyword>
<keyword evidence="1" id="KW-1133">Transmembrane helix</keyword>
<sequence>MKVKINSITLSKNILIVREQHKVSNLKESTRKMIFIIEYIVVLTAFFINCFLDCFISEKNMLSIELYNQFEYVSMIRILLICKRNGKRWTE</sequence>
<dbReference type="EMBL" id="ACVI01000028">
    <property type="protein sequence ID" value="EET87510.1"/>
    <property type="molecule type" value="Genomic_DNA"/>
</dbReference>
<gene>
    <name evidence="2" type="ORF">CcarbDRAFT_2007</name>
</gene>
<dbReference type="KEGG" id="cck:Ccar_06510"/>
<proteinExistence type="predicted"/>
<dbReference type="Proteomes" id="UP000004198">
    <property type="component" value="Unassembled WGS sequence"/>
</dbReference>
<feature type="transmembrane region" description="Helical" evidence="1">
    <location>
        <begin position="33"/>
        <end position="52"/>
    </location>
</feature>
<evidence type="ECO:0000256" key="1">
    <source>
        <dbReference type="SAM" id="Phobius"/>
    </source>
</evidence>
<accession>C6PT90</accession>
<evidence type="ECO:0000313" key="2">
    <source>
        <dbReference type="EMBL" id="EET87510.1"/>
    </source>
</evidence>
<name>C6PT90_9CLOT</name>
<keyword evidence="1" id="KW-0812">Transmembrane</keyword>
<dbReference type="RefSeq" id="WP_007060892.1">
    <property type="nucleotide sequence ID" value="NZ_ACVI01000028.1"/>
</dbReference>